<accession>A0AAV4R1V4</accession>
<name>A0AAV4R1V4_CAEEX</name>
<dbReference type="AlphaFoldDB" id="A0AAV4R1V4"/>
<organism evidence="1 2">
    <name type="scientific">Caerostris extrusa</name>
    <name type="common">Bark spider</name>
    <name type="synonym">Caerostris bankana</name>
    <dbReference type="NCBI Taxonomy" id="172846"/>
    <lineage>
        <taxon>Eukaryota</taxon>
        <taxon>Metazoa</taxon>
        <taxon>Ecdysozoa</taxon>
        <taxon>Arthropoda</taxon>
        <taxon>Chelicerata</taxon>
        <taxon>Arachnida</taxon>
        <taxon>Araneae</taxon>
        <taxon>Araneomorphae</taxon>
        <taxon>Entelegynae</taxon>
        <taxon>Araneoidea</taxon>
        <taxon>Araneidae</taxon>
        <taxon>Caerostris</taxon>
    </lineage>
</organism>
<keyword evidence="2" id="KW-1185">Reference proteome</keyword>
<proteinExistence type="predicted"/>
<evidence type="ECO:0000313" key="1">
    <source>
        <dbReference type="EMBL" id="GIY14342.1"/>
    </source>
</evidence>
<protein>
    <submittedName>
        <fullName evidence="1">Uncharacterized protein</fullName>
    </submittedName>
</protein>
<gene>
    <name evidence="1" type="ORF">CEXT_481671</name>
</gene>
<comment type="caution">
    <text evidence="1">The sequence shown here is derived from an EMBL/GenBank/DDBJ whole genome shotgun (WGS) entry which is preliminary data.</text>
</comment>
<dbReference type="Proteomes" id="UP001054945">
    <property type="component" value="Unassembled WGS sequence"/>
</dbReference>
<reference evidence="1 2" key="1">
    <citation type="submission" date="2021-06" db="EMBL/GenBank/DDBJ databases">
        <title>Caerostris extrusa draft genome.</title>
        <authorList>
            <person name="Kono N."/>
            <person name="Arakawa K."/>
        </authorList>
    </citation>
    <scope>NUCLEOTIDE SEQUENCE [LARGE SCALE GENOMIC DNA]</scope>
</reference>
<evidence type="ECO:0000313" key="2">
    <source>
        <dbReference type="Proteomes" id="UP001054945"/>
    </source>
</evidence>
<sequence>MTRLRLKRYMNCWTTAFCYYGKADFNEPNQYKTPRIPLHPRIPSLNPFEYRLQKPNTTALKATNFQHLLIHRTITKPDGGNKLNRGISSVGRTKACDLNYSSYPQAYRCRIINPELLPSGPTLKGQNGWKVSQGFRQLSK</sequence>
<dbReference type="EMBL" id="BPLR01007066">
    <property type="protein sequence ID" value="GIY14342.1"/>
    <property type="molecule type" value="Genomic_DNA"/>
</dbReference>